<dbReference type="Proteomes" id="UP000007799">
    <property type="component" value="Unassembled WGS sequence"/>
</dbReference>
<gene>
    <name evidence="2" type="ORF">PTSG_06728</name>
</gene>
<feature type="compositionally biased region" description="Basic and acidic residues" evidence="1">
    <location>
        <begin position="227"/>
        <end position="243"/>
    </location>
</feature>
<dbReference type="InParanoid" id="F2UEM1"/>
<dbReference type="RefSeq" id="XP_004992124.1">
    <property type="nucleotide sequence ID" value="XM_004992067.1"/>
</dbReference>
<dbReference type="GeneID" id="16072683"/>
<protein>
    <submittedName>
        <fullName evidence="2">Uncharacterized protein</fullName>
    </submittedName>
</protein>
<keyword evidence="3" id="KW-1185">Reference proteome</keyword>
<proteinExistence type="predicted"/>
<reference evidence="2" key="1">
    <citation type="submission" date="2009-08" db="EMBL/GenBank/DDBJ databases">
        <title>Annotation of Salpingoeca rosetta.</title>
        <authorList>
            <consortium name="The Broad Institute Genome Sequencing Platform"/>
            <person name="Russ C."/>
            <person name="Cuomo C."/>
            <person name="Burger G."/>
            <person name="Gray M.W."/>
            <person name="Holland P.W.H."/>
            <person name="King N."/>
            <person name="Lang F.B.F."/>
            <person name="Roger A.J."/>
            <person name="Ruiz-Trillo I."/>
            <person name="Young S.K."/>
            <person name="Zeng Q."/>
            <person name="Gargeya S."/>
            <person name="Alvarado L."/>
            <person name="Berlin A."/>
            <person name="Chapman S.B."/>
            <person name="Chen Z."/>
            <person name="Freedman E."/>
            <person name="Gellesch M."/>
            <person name="Goldberg J."/>
            <person name="Griggs A."/>
            <person name="Gujja S."/>
            <person name="Heilman E."/>
            <person name="Heiman D."/>
            <person name="Howarth C."/>
            <person name="Mehta T."/>
            <person name="Neiman D."/>
            <person name="Pearson M."/>
            <person name="Roberts A."/>
            <person name="Saif S."/>
            <person name="Shea T."/>
            <person name="Shenoy N."/>
            <person name="Sisk P."/>
            <person name="Stolte C."/>
            <person name="Sykes S."/>
            <person name="White J."/>
            <person name="Yandava C."/>
            <person name="Haas B."/>
            <person name="Nusbaum C."/>
            <person name="Birren B."/>
        </authorList>
    </citation>
    <scope>NUCLEOTIDE SEQUENCE [LARGE SCALE GENOMIC DNA]</scope>
    <source>
        <strain evidence="2">ATCC 50818</strain>
    </source>
</reference>
<feature type="compositionally biased region" description="Acidic residues" evidence="1">
    <location>
        <begin position="81"/>
        <end position="102"/>
    </location>
</feature>
<sequence>MAKIPAKTFAALTGADMKGVGDGVGGEGAMDVRDDAEQLQAADVSDGNENGSVLADGQQKRDVSVEQQHGSETDQEQAVGDGDDDGDDAGDDGSGDDGSDDSAAEDLLAALPALVNQMEMEVSVYHEEIQQLREENGALQAALRLHQNQKREGGTNQEGTGHHTRGDEDVCQQCTVLKGELARATHAAQNKSVDLLEKLQDARKEIKKLQESLHDQAAQHQKQARALRAEMEKQAQERVDTEKRVQANLQQRLTNLEQDKEAMRLVCKRATAGLWSSTSGAIQGYSPIGQFEKIIHKQEYEDKIRRLSRLSSQSSGNPDMYRKKITALKRAHAQELMKLRRQLKRG</sequence>
<feature type="region of interest" description="Disordered" evidence="1">
    <location>
        <begin position="222"/>
        <end position="243"/>
    </location>
</feature>
<feature type="region of interest" description="Disordered" evidence="1">
    <location>
        <begin position="147"/>
        <end position="166"/>
    </location>
</feature>
<evidence type="ECO:0000313" key="2">
    <source>
        <dbReference type="EMBL" id="EGD75071.1"/>
    </source>
</evidence>
<feature type="region of interest" description="Disordered" evidence="1">
    <location>
        <begin position="14"/>
        <end position="102"/>
    </location>
</feature>
<evidence type="ECO:0000313" key="3">
    <source>
        <dbReference type="Proteomes" id="UP000007799"/>
    </source>
</evidence>
<organism evidence="3">
    <name type="scientific">Salpingoeca rosetta (strain ATCC 50818 / BSB-021)</name>
    <dbReference type="NCBI Taxonomy" id="946362"/>
    <lineage>
        <taxon>Eukaryota</taxon>
        <taxon>Choanoflagellata</taxon>
        <taxon>Craspedida</taxon>
        <taxon>Salpingoecidae</taxon>
        <taxon>Salpingoeca</taxon>
    </lineage>
</organism>
<dbReference type="AlphaFoldDB" id="F2UEM1"/>
<evidence type="ECO:0000256" key="1">
    <source>
        <dbReference type="SAM" id="MobiDB-lite"/>
    </source>
</evidence>
<feature type="compositionally biased region" description="Basic and acidic residues" evidence="1">
    <location>
        <begin position="58"/>
        <end position="72"/>
    </location>
</feature>
<name>F2UEM1_SALR5</name>
<dbReference type="EMBL" id="GL832971">
    <property type="protein sequence ID" value="EGD75071.1"/>
    <property type="molecule type" value="Genomic_DNA"/>
</dbReference>
<accession>F2UEM1</accession>
<dbReference type="KEGG" id="sre:PTSG_06728"/>